<dbReference type="Pfam" id="PF00582">
    <property type="entry name" value="Usp"/>
    <property type="match status" value="1"/>
</dbReference>
<dbReference type="AlphaFoldDB" id="A0A1I4QZ27"/>
<dbReference type="CDD" id="cd00293">
    <property type="entry name" value="USP-like"/>
    <property type="match status" value="1"/>
</dbReference>
<dbReference type="InterPro" id="IPR006016">
    <property type="entry name" value="UspA"/>
</dbReference>
<evidence type="ECO:0000313" key="4">
    <source>
        <dbReference type="Proteomes" id="UP000198535"/>
    </source>
</evidence>
<comment type="similarity">
    <text evidence="1">Belongs to the universal stress protein A family.</text>
</comment>
<dbReference type="InterPro" id="IPR006015">
    <property type="entry name" value="Universal_stress_UspA"/>
</dbReference>
<dbReference type="OrthoDB" id="105697at2157"/>
<keyword evidence="4" id="KW-1185">Reference proteome</keyword>
<dbReference type="Gene3D" id="3.40.50.620">
    <property type="entry name" value="HUPs"/>
    <property type="match status" value="1"/>
</dbReference>
<gene>
    <name evidence="3" type="ORF">SAMN04488696_1261</name>
</gene>
<organism evidence="3 4">
    <name type="scientific">Methanolobus profundi</name>
    <dbReference type="NCBI Taxonomy" id="487685"/>
    <lineage>
        <taxon>Archaea</taxon>
        <taxon>Methanobacteriati</taxon>
        <taxon>Methanobacteriota</taxon>
        <taxon>Stenosarchaea group</taxon>
        <taxon>Methanomicrobia</taxon>
        <taxon>Methanosarcinales</taxon>
        <taxon>Methanosarcinaceae</taxon>
        <taxon>Methanolobus</taxon>
    </lineage>
</organism>
<dbReference type="EMBL" id="FOUJ01000002">
    <property type="protein sequence ID" value="SFM44953.1"/>
    <property type="molecule type" value="Genomic_DNA"/>
</dbReference>
<sequence>MTSTLYKNIFIATDGSKQNERAVQHSVELAKLSGAKLYAGYVVDTAAFASIPMDAGWEMMYELLEKEANVATESVEELAKKAGVPFETVVLEGNPSHEIIEFADNNNISLIVMGTLGKTGLDRFLLGSVAEKVTRNSKVPVLVVRGDSEEDE</sequence>
<feature type="domain" description="UspA" evidence="2">
    <location>
        <begin position="6"/>
        <end position="145"/>
    </location>
</feature>
<reference evidence="4" key="1">
    <citation type="submission" date="2016-10" db="EMBL/GenBank/DDBJ databases">
        <authorList>
            <person name="Varghese N."/>
            <person name="Submissions S."/>
        </authorList>
    </citation>
    <scope>NUCLEOTIDE SEQUENCE [LARGE SCALE GENOMIC DNA]</scope>
    <source>
        <strain evidence="4">Mob M</strain>
    </source>
</reference>
<dbReference type="STRING" id="487685.SAMN04488696_1261"/>
<dbReference type="PRINTS" id="PR01438">
    <property type="entry name" value="UNVRSLSTRESS"/>
</dbReference>
<dbReference type="SUPFAM" id="SSF52402">
    <property type="entry name" value="Adenine nucleotide alpha hydrolases-like"/>
    <property type="match status" value="1"/>
</dbReference>
<dbReference type="Proteomes" id="UP000198535">
    <property type="component" value="Unassembled WGS sequence"/>
</dbReference>
<evidence type="ECO:0000313" key="3">
    <source>
        <dbReference type="EMBL" id="SFM44953.1"/>
    </source>
</evidence>
<dbReference type="PANTHER" id="PTHR46268:SF6">
    <property type="entry name" value="UNIVERSAL STRESS PROTEIN UP12"/>
    <property type="match status" value="1"/>
</dbReference>
<evidence type="ECO:0000259" key="2">
    <source>
        <dbReference type="Pfam" id="PF00582"/>
    </source>
</evidence>
<name>A0A1I4QZ27_9EURY</name>
<proteinExistence type="inferred from homology"/>
<protein>
    <submittedName>
        <fullName evidence="3">Nucleotide-binding universal stress protein, UspA family</fullName>
    </submittedName>
</protein>
<dbReference type="PANTHER" id="PTHR46268">
    <property type="entry name" value="STRESS RESPONSE PROTEIN NHAX"/>
    <property type="match status" value="1"/>
</dbReference>
<dbReference type="PIRSF" id="PIRSF006276">
    <property type="entry name" value="UspA"/>
    <property type="match status" value="1"/>
</dbReference>
<dbReference type="InterPro" id="IPR014729">
    <property type="entry name" value="Rossmann-like_a/b/a_fold"/>
</dbReference>
<dbReference type="RefSeq" id="WP_091934855.1">
    <property type="nucleotide sequence ID" value="NZ_FOUJ01000002.1"/>
</dbReference>
<evidence type="ECO:0000256" key="1">
    <source>
        <dbReference type="ARBA" id="ARBA00008791"/>
    </source>
</evidence>
<accession>A0A1I4QZ27</accession>